<accession>A0ABW4XRB5</accession>
<proteinExistence type="inferred from homology"/>
<reference evidence="10" key="1">
    <citation type="journal article" date="2019" name="Int. J. Syst. Evol. Microbiol.">
        <title>The Global Catalogue of Microorganisms (GCM) 10K type strain sequencing project: providing services to taxonomists for standard genome sequencing and annotation.</title>
        <authorList>
            <consortium name="The Broad Institute Genomics Platform"/>
            <consortium name="The Broad Institute Genome Sequencing Center for Infectious Disease"/>
            <person name="Wu L."/>
            <person name="Ma J."/>
        </authorList>
    </citation>
    <scope>NUCLEOTIDE SEQUENCE [LARGE SCALE GENOMIC DNA]</scope>
    <source>
        <strain evidence="10">CGMCC 1.10992</strain>
    </source>
</reference>
<keyword evidence="2 4" id="KW-0456">Lyase</keyword>
<evidence type="ECO:0000256" key="4">
    <source>
        <dbReference type="HAMAP-Rule" id="MF_02071"/>
    </source>
</evidence>
<evidence type="ECO:0000256" key="3">
    <source>
        <dbReference type="ARBA" id="ARBA00023316"/>
    </source>
</evidence>
<dbReference type="PROSITE" id="PS51257">
    <property type="entry name" value="PROKAR_LIPOPROTEIN"/>
    <property type="match status" value="1"/>
</dbReference>
<organism evidence="9 10">
    <name type="scientific">Corallincola platygyrae</name>
    <dbReference type="NCBI Taxonomy" id="1193278"/>
    <lineage>
        <taxon>Bacteria</taxon>
        <taxon>Pseudomonadati</taxon>
        <taxon>Pseudomonadota</taxon>
        <taxon>Gammaproteobacteria</taxon>
        <taxon>Alteromonadales</taxon>
        <taxon>Psychromonadaceae</taxon>
        <taxon>Corallincola</taxon>
    </lineage>
</organism>
<evidence type="ECO:0000313" key="9">
    <source>
        <dbReference type="EMBL" id="MFD2097857.1"/>
    </source>
</evidence>
<comment type="subcellular location">
    <subcellularLocation>
        <location evidence="4">Cell membrane</location>
        <topology evidence="4">Lipid-anchor</topology>
    </subcellularLocation>
</comment>
<dbReference type="PANTHER" id="PTHR34183:SF1">
    <property type="entry name" value="ENDOLYTIC PEPTIDOGLYCAN TRANSGLYCOSYLASE RLPA"/>
    <property type="match status" value="1"/>
</dbReference>
<dbReference type="SUPFAM" id="SSF110997">
    <property type="entry name" value="Sporulation related repeat"/>
    <property type="match status" value="1"/>
</dbReference>
<evidence type="ECO:0000256" key="1">
    <source>
        <dbReference type="ARBA" id="ARBA00022729"/>
    </source>
</evidence>
<keyword evidence="4" id="KW-0472">Membrane</keyword>
<keyword evidence="4" id="KW-1003">Cell membrane</keyword>
<evidence type="ECO:0000256" key="6">
    <source>
        <dbReference type="SAM" id="MobiDB-lite"/>
    </source>
</evidence>
<keyword evidence="10" id="KW-1185">Reference proteome</keyword>
<keyword evidence="4" id="KW-0449">Lipoprotein</keyword>
<dbReference type="EMBL" id="JBHUHT010000029">
    <property type="protein sequence ID" value="MFD2097857.1"/>
    <property type="molecule type" value="Genomic_DNA"/>
</dbReference>
<feature type="chain" id="PRO_5047305658" description="Endolytic peptidoglycan transglycosylase RlpA" evidence="7">
    <location>
        <begin position="19"/>
        <end position="263"/>
    </location>
</feature>
<keyword evidence="4" id="KW-0564">Palmitate</keyword>
<dbReference type="InterPro" id="IPR036908">
    <property type="entry name" value="RlpA-like_sf"/>
</dbReference>
<dbReference type="NCBIfam" id="TIGR00413">
    <property type="entry name" value="rlpA"/>
    <property type="match status" value="1"/>
</dbReference>
<evidence type="ECO:0000256" key="2">
    <source>
        <dbReference type="ARBA" id="ARBA00023239"/>
    </source>
</evidence>
<dbReference type="InterPro" id="IPR036680">
    <property type="entry name" value="SPOR-like_sf"/>
</dbReference>
<feature type="signal peptide" evidence="7">
    <location>
        <begin position="1"/>
        <end position="18"/>
    </location>
</feature>
<dbReference type="PROSITE" id="PS51724">
    <property type="entry name" value="SPOR"/>
    <property type="match status" value="1"/>
</dbReference>
<dbReference type="RefSeq" id="WP_345342184.1">
    <property type="nucleotide sequence ID" value="NZ_BAABLI010000033.1"/>
</dbReference>
<evidence type="ECO:0000259" key="8">
    <source>
        <dbReference type="PROSITE" id="PS51724"/>
    </source>
</evidence>
<name>A0ABW4XRB5_9GAMM</name>
<gene>
    <name evidence="4" type="primary">rlpA</name>
    <name evidence="9" type="ORF">ACFSJ3_17860</name>
</gene>
<evidence type="ECO:0000313" key="10">
    <source>
        <dbReference type="Proteomes" id="UP001597380"/>
    </source>
</evidence>
<dbReference type="Pfam" id="PF03330">
    <property type="entry name" value="DPBB_1"/>
    <property type="match status" value="1"/>
</dbReference>
<dbReference type="InterPro" id="IPR034718">
    <property type="entry name" value="RlpA"/>
</dbReference>
<dbReference type="SUPFAM" id="SSF50685">
    <property type="entry name" value="Barwin-like endoglucanases"/>
    <property type="match status" value="1"/>
</dbReference>
<dbReference type="InterPro" id="IPR009009">
    <property type="entry name" value="RlpA-like_DPBB"/>
</dbReference>
<keyword evidence="1 7" id="KW-0732">Signal</keyword>
<feature type="domain" description="SPOR" evidence="8">
    <location>
        <begin position="186"/>
        <end position="262"/>
    </location>
</feature>
<dbReference type="InterPro" id="IPR012997">
    <property type="entry name" value="RplA"/>
</dbReference>
<dbReference type="InterPro" id="IPR007730">
    <property type="entry name" value="SPOR-like_dom"/>
</dbReference>
<comment type="function">
    <text evidence="4">Lytic transglycosylase with a strong preference for naked glycan strands that lack stem peptides.</text>
</comment>
<dbReference type="Gene3D" id="2.40.40.10">
    <property type="entry name" value="RlpA-like domain"/>
    <property type="match status" value="1"/>
</dbReference>
<feature type="region of interest" description="Disordered" evidence="6">
    <location>
        <begin position="28"/>
        <end position="61"/>
    </location>
</feature>
<dbReference type="HAMAP" id="MF_02071">
    <property type="entry name" value="RlpA"/>
    <property type="match status" value="1"/>
</dbReference>
<keyword evidence="3 4" id="KW-0961">Cell wall biogenesis/degradation</keyword>
<sequence>MKRLAYYVLCSSIWLALAGCSSSGSGGRYHVADDHSPDSPPELDALVEPTPRYEPKSRQGNKSYKVRGIRYQVMNSAEGFADEGTASWYGAKFHGHLTSNGEIYDMYSLSAAHKTLPLPTYVRVTNLANDRSVIVRVNDRGPFHGDRIIDLSYAAAYKLDMLKSGTANVKIEAITPGKDPVVTINPDPNPTYFVQVLATKDPEKANLLAKRLSDQFDVESTTFENNGLHKLRLGPLADIDSAQALLDKIRATAYPNAFLIHPN</sequence>
<dbReference type="Proteomes" id="UP001597380">
    <property type="component" value="Unassembled WGS sequence"/>
</dbReference>
<dbReference type="EC" id="4.2.2.-" evidence="4"/>
<comment type="caution">
    <text evidence="9">The sequence shown here is derived from an EMBL/GenBank/DDBJ whole genome shotgun (WGS) entry which is preliminary data.</text>
</comment>
<dbReference type="CDD" id="cd22268">
    <property type="entry name" value="DPBB_RlpA-like"/>
    <property type="match status" value="1"/>
</dbReference>
<dbReference type="Pfam" id="PF05036">
    <property type="entry name" value="SPOR"/>
    <property type="match status" value="1"/>
</dbReference>
<dbReference type="Gene3D" id="3.30.70.1070">
    <property type="entry name" value="Sporulation related repeat"/>
    <property type="match status" value="1"/>
</dbReference>
<comment type="similarity">
    <text evidence="4 5">Belongs to the RlpA family.</text>
</comment>
<evidence type="ECO:0000256" key="7">
    <source>
        <dbReference type="SAM" id="SignalP"/>
    </source>
</evidence>
<dbReference type="PANTHER" id="PTHR34183">
    <property type="entry name" value="ENDOLYTIC PEPTIDOGLYCAN TRANSGLYCOSYLASE RLPA"/>
    <property type="match status" value="1"/>
</dbReference>
<evidence type="ECO:0000256" key="5">
    <source>
        <dbReference type="RuleBase" id="RU003495"/>
    </source>
</evidence>
<protein>
    <recommendedName>
        <fullName evidence="4">Endolytic peptidoglycan transglycosylase RlpA</fullName>
        <ecNumber evidence="4">4.2.2.-</ecNumber>
    </recommendedName>
</protein>